<evidence type="ECO:0000259" key="9">
    <source>
        <dbReference type="Pfam" id="PF00149"/>
    </source>
</evidence>
<evidence type="ECO:0000256" key="6">
    <source>
        <dbReference type="ARBA" id="ARBA00023180"/>
    </source>
</evidence>
<feature type="domain" description="Calcineurin-like phosphoesterase" evidence="9">
    <location>
        <begin position="102"/>
        <end position="345"/>
    </location>
</feature>
<sequence length="495" mass="54801">MRVSWRTEGDGCKGHLHYASDNGMLLSNGQLNQSVPAEESTYTADDMCSLPAMGYDFDPPHLHTVVMTDLVPGEQYKYWVGQHEPVWSFQAPLQPAPDAGFSFVVYGDMGEADHKAAKSPGADKTAEHVEREVHENGVDLVLHVGDISYANGVVKIWDAFMRCIEPYASAVPYMIGIGNHEYDYKTGREKSHKQKRHTDASGSEEPYDPDWGNYGNDSGGECGVAVASRFTMPNAEAGGRRNRHSTVSSNAPFWYSFEYGSAHFTVISTEHDIRKGSAQREWLEADLADVDRCVTPWLFIGMHRPMYVPYPHKSNRIVGRHLQDILEDLFLEREVDMVMTGHVHLYARTCSVRRDHCRKDDDGGITHVTVGCGGHKLSDIEDDQKVWIAEAASHHGYGRVTVESGSTLLWEYVRNKDGRVHDSIRISNSQLDRRRCNAALAGAAVRNQTAASPQGSTAEPQTAAAEENLDSILPQLSGSQRGALLNGREESIATA</sequence>
<dbReference type="EC" id="3.1.3.2" evidence="7"/>
<name>A0ABP1FNX6_9CHLO</name>
<evidence type="ECO:0000256" key="4">
    <source>
        <dbReference type="ARBA" id="ARBA00022525"/>
    </source>
</evidence>
<keyword evidence="5" id="KW-0732">Signal</keyword>
<protein>
    <recommendedName>
        <fullName evidence="7">Purple acid phosphatase</fullName>
        <ecNumber evidence="7">3.1.3.2</ecNumber>
    </recommendedName>
</protein>
<comment type="catalytic activity">
    <reaction evidence="7">
        <text>a phosphate monoester + H2O = an alcohol + phosphate</text>
        <dbReference type="Rhea" id="RHEA:15017"/>
        <dbReference type="ChEBI" id="CHEBI:15377"/>
        <dbReference type="ChEBI" id="CHEBI:30879"/>
        <dbReference type="ChEBI" id="CHEBI:43474"/>
        <dbReference type="ChEBI" id="CHEBI:67140"/>
        <dbReference type="EC" id="3.1.3.2"/>
    </reaction>
</comment>
<keyword evidence="13" id="KW-1185">Reference proteome</keyword>
<keyword evidence="6" id="KW-0325">Glycoprotein</keyword>
<evidence type="ECO:0000256" key="8">
    <source>
        <dbReference type="SAM" id="MobiDB-lite"/>
    </source>
</evidence>
<dbReference type="InterPro" id="IPR004843">
    <property type="entry name" value="Calcineurin-like_PHP"/>
</dbReference>
<keyword evidence="4" id="KW-0964">Secreted</keyword>
<dbReference type="CDD" id="cd00839">
    <property type="entry name" value="MPP_PAPs"/>
    <property type="match status" value="1"/>
</dbReference>
<accession>A0ABP1FNX6</accession>
<gene>
    <name evidence="12" type="primary">g3910</name>
    <name evidence="12" type="ORF">VP750_LOCUS3337</name>
</gene>
<dbReference type="Pfam" id="PF16656">
    <property type="entry name" value="Pur_ac_phosph_N"/>
    <property type="match status" value="1"/>
</dbReference>
<evidence type="ECO:0000259" key="11">
    <source>
        <dbReference type="Pfam" id="PF16656"/>
    </source>
</evidence>
<dbReference type="Proteomes" id="UP001497392">
    <property type="component" value="Unassembled WGS sequence"/>
</dbReference>
<keyword evidence="7" id="KW-0378">Hydrolase</keyword>
<dbReference type="InterPro" id="IPR008963">
    <property type="entry name" value="Purple_acid_Pase-like_N"/>
</dbReference>
<comment type="caution">
    <text evidence="12">The sequence shown here is derived from an EMBL/GenBank/DDBJ whole genome shotgun (WGS) entry which is preliminary data.</text>
</comment>
<evidence type="ECO:0000256" key="3">
    <source>
        <dbReference type="ARBA" id="ARBA00011738"/>
    </source>
</evidence>
<evidence type="ECO:0000313" key="13">
    <source>
        <dbReference type="Proteomes" id="UP001497392"/>
    </source>
</evidence>
<comment type="subunit">
    <text evidence="3">Homodimer.</text>
</comment>
<dbReference type="Gene3D" id="2.60.40.380">
    <property type="entry name" value="Purple acid phosphatase-like, N-terminal"/>
    <property type="match status" value="1"/>
</dbReference>
<evidence type="ECO:0000313" key="12">
    <source>
        <dbReference type="EMBL" id="CAL5221678.1"/>
    </source>
</evidence>
<evidence type="ECO:0000256" key="1">
    <source>
        <dbReference type="ARBA" id="ARBA00004613"/>
    </source>
</evidence>
<dbReference type="InterPro" id="IPR029052">
    <property type="entry name" value="Metallo-depent_PP-like"/>
</dbReference>
<proteinExistence type="inferred from homology"/>
<feature type="domain" description="Purple acid phosphatase C-terminal" evidence="10">
    <location>
        <begin position="364"/>
        <end position="423"/>
    </location>
</feature>
<organism evidence="12 13">
    <name type="scientific">Coccomyxa viridis</name>
    <dbReference type="NCBI Taxonomy" id="1274662"/>
    <lineage>
        <taxon>Eukaryota</taxon>
        <taxon>Viridiplantae</taxon>
        <taxon>Chlorophyta</taxon>
        <taxon>core chlorophytes</taxon>
        <taxon>Trebouxiophyceae</taxon>
        <taxon>Trebouxiophyceae incertae sedis</taxon>
        <taxon>Coccomyxaceae</taxon>
        <taxon>Coccomyxa</taxon>
    </lineage>
</organism>
<feature type="domain" description="Purple acid phosphatase N-terminal" evidence="11">
    <location>
        <begin position="1"/>
        <end position="88"/>
    </location>
</feature>
<dbReference type="Gene3D" id="3.60.21.10">
    <property type="match status" value="1"/>
</dbReference>
<dbReference type="PANTHER" id="PTHR45778:SF7">
    <property type="entry name" value="PURPLE ACID PHOSPHATASE"/>
    <property type="match status" value="1"/>
</dbReference>
<dbReference type="SUPFAM" id="SSF56300">
    <property type="entry name" value="Metallo-dependent phosphatases"/>
    <property type="match status" value="1"/>
</dbReference>
<evidence type="ECO:0000259" key="10">
    <source>
        <dbReference type="Pfam" id="PF14008"/>
    </source>
</evidence>
<dbReference type="InterPro" id="IPR041792">
    <property type="entry name" value="MPP_PAP"/>
</dbReference>
<dbReference type="InterPro" id="IPR015914">
    <property type="entry name" value="PAPs_N"/>
</dbReference>
<comment type="subcellular location">
    <subcellularLocation>
        <location evidence="1">Secreted</location>
    </subcellularLocation>
</comment>
<dbReference type="EMBL" id="CAXHTA020000005">
    <property type="protein sequence ID" value="CAL5221678.1"/>
    <property type="molecule type" value="Genomic_DNA"/>
</dbReference>
<evidence type="ECO:0000256" key="5">
    <source>
        <dbReference type="ARBA" id="ARBA00022729"/>
    </source>
</evidence>
<feature type="region of interest" description="Disordered" evidence="8">
    <location>
        <begin position="473"/>
        <end position="495"/>
    </location>
</feature>
<comment type="similarity">
    <text evidence="2 7">Belongs to the metallophosphoesterase superfamily. Purple acid phosphatase family.</text>
</comment>
<evidence type="ECO:0000256" key="2">
    <source>
        <dbReference type="ARBA" id="ARBA00008723"/>
    </source>
</evidence>
<reference evidence="12 13" key="1">
    <citation type="submission" date="2024-06" db="EMBL/GenBank/DDBJ databases">
        <authorList>
            <person name="Kraege A."/>
            <person name="Thomma B."/>
        </authorList>
    </citation>
    <scope>NUCLEOTIDE SEQUENCE [LARGE SCALE GENOMIC DNA]</scope>
</reference>
<dbReference type="Pfam" id="PF00149">
    <property type="entry name" value="Metallophos"/>
    <property type="match status" value="1"/>
</dbReference>
<evidence type="ECO:0000256" key="7">
    <source>
        <dbReference type="RuleBase" id="RU361203"/>
    </source>
</evidence>
<feature type="region of interest" description="Disordered" evidence="8">
    <location>
        <begin position="186"/>
        <end position="210"/>
    </location>
</feature>
<dbReference type="InterPro" id="IPR025733">
    <property type="entry name" value="PAPs_C"/>
</dbReference>
<dbReference type="PANTHER" id="PTHR45778">
    <property type="entry name" value="PURPLE ACID PHOSPHATASE-RELATED"/>
    <property type="match status" value="1"/>
</dbReference>
<dbReference type="SUPFAM" id="SSF49363">
    <property type="entry name" value="Purple acid phosphatase, N-terminal domain"/>
    <property type="match status" value="1"/>
</dbReference>
<dbReference type="Pfam" id="PF14008">
    <property type="entry name" value="Metallophos_C"/>
    <property type="match status" value="1"/>
</dbReference>